<dbReference type="NCBIfam" id="NF009206">
    <property type="entry name" value="PRK12555.1"/>
    <property type="match status" value="1"/>
</dbReference>
<feature type="domain" description="CheB-type methylesterase" evidence="10">
    <location>
        <begin position="174"/>
        <end position="366"/>
    </location>
</feature>
<proteinExistence type="inferred from homology"/>
<dbReference type="AlphaFoldDB" id="A0A178IF18"/>
<evidence type="ECO:0000259" key="10">
    <source>
        <dbReference type="PROSITE" id="PS50122"/>
    </source>
</evidence>
<dbReference type="GO" id="GO:0000156">
    <property type="term" value="F:phosphorelay response regulator activity"/>
    <property type="evidence" value="ECO:0007669"/>
    <property type="project" value="InterPro"/>
</dbReference>
<dbReference type="STRING" id="1184151.AW736_16240"/>
<dbReference type="PIRSF" id="PIRSF000876">
    <property type="entry name" value="RR_chemtxs_CheB"/>
    <property type="match status" value="1"/>
</dbReference>
<dbReference type="InterPro" id="IPR011006">
    <property type="entry name" value="CheY-like_superfamily"/>
</dbReference>
<dbReference type="PANTHER" id="PTHR42872">
    <property type="entry name" value="PROTEIN-GLUTAMATE METHYLESTERASE/PROTEIN-GLUTAMINE GLUTAMINASE"/>
    <property type="match status" value="1"/>
</dbReference>
<evidence type="ECO:0000256" key="1">
    <source>
        <dbReference type="ARBA" id="ARBA00022490"/>
    </source>
</evidence>
<keyword evidence="3 5" id="KW-0378">Hydrolase</keyword>
<dbReference type="Gene3D" id="3.40.50.180">
    <property type="entry name" value="Methylesterase CheB, C-terminal domain"/>
    <property type="match status" value="1"/>
</dbReference>
<evidence type="ECO:0000256" key="6">
    <source>
        <dbReference type="PROSITE-ProRule" id="PRU00050"/>
    </source>
</evidence>
<comment type="catalytic activity">
    <reaction evidence="4 5">
        <text>[protein]-L-glutamate 5-O-methyl ester + H2O = L-glutamyl-[protein] + methanol + H(+)</text>
        <dbReference type="Rhea" id="RHEA:23236"/>
        <dbReference type="Rhea" id="RHEA-COMP:10208"/>
        <dbReference type="Rhea" id="RHEA-COMP:10311"/>
        <dbReference type="ChEBI" id="CHEBI:15377"/>
        <dbReference type="ChEBI" id="CHEBI:15378"/>
        <dbReference type="ChEBI" id="CHEBI:17790"/>
        <dbReference type="ChEBI" id="CHEBI:29973"/>
        <dbReference type="ChEBI" id="CHEBI:82795"/>
        <dbReference type="EC" id="3.1.1.61"/>
    </reaction>
</comment>
<dbReference type="EC" id="3.5.1.44" evidence="5"/>
<evidence type="ECO:0000256" key="5">
    <source>
        <dbReference type="HAMAP-Rule" id="MF_00099"/>
    </source>
</evidence>
<dbReference type="CDD" id="cd16432">
    <property type="entry name" value="CheB_Rec"/>
    <property type="match status" value="1"/>
</dbReference>
<dbReference type="PROSITE" id="PS50110">
    <property type="entry name" value="RESPONSE_REGULATORY"/>
    <property type="match status" value="1"/>
</dbReference>
<keyword evidence="2 5" id="KW-0145">Chemotaxis</keyword>
<evidence type="ECO:0000256" key="7">
    <source>
        <dbReference type="PROSITE-ProRule" id="PRU00169"/>
    </source>
</evidence>
<dbReference type="Pfam" id="PF00072">
    <property type="entry name" value="Response_reg"/>
    <property type="match status" value="1"/>
</dbReference>
<evidence type="ECO:0000256" key="3">
    <source>
        <dbReference type="ARBA" id="ARBA00022801"/>
    </source>
</evidence>
<evidence type="ECO:0000313" key="11">
    <source>
        <dbReference type="EMBL" id="OAM88613.1"/>
    </source>
</evidence>
<evidence type="ECO:0000256" key="4">
    <source>
        <dbReference type="ARBA" id="ARBA00048267"/>
    </source>
</evidence>
<dbReference type="EMBL" id="LRRQ01000126">
    <property type="protein sequence ID" value="OAM88613.1"/>
    <property type="molecule type" value="Genomic_DNA"/>
</dbReference>
<reference evidence="11 12" key="1">
    <citation type="submission" date="2016-01" db="EMBL/GenBank/DDBJ databases">
        <title>High potential of lignocellulose degradation of a new Verrucomicrobia species.</title>
        <authorList>
            <person name="Wang Y."/>
            <person name="Shi Y."/>
            <person name="Qiu Z."/>
            <person name="Liu S."/>
            <person name="Yang H."/>
        </authorList>
    </citation>
    <scope>NUCLEOTIDE SEQUENCE [LARGE SCALE GENOMIC DNA]</scope>
    <source>
        <strain evidence="11 12">TSB47</strain>
    </source>
</reference>
<feature type="active site" evidence="5 6">
    <location>
        <position position="212"/>
    </location>
</feature>
<comment type="similarity">
    <text evidence="5">Belongs to the CheB family.</text>
</comment>
<comment type="function">
    <text evidence="5">Involved in chemotaxis. Part of a chemotaxis signal transduction system that modulates chemotaxis in response to various stimuli. Catalyzes the demethylation of specific methylglutamate residues introduced into the chemoreceptors (methyl-accepting chemotaxis proteins or MCP) by CheR. Also mediates the irreversible deamidation of specific glutamine residues to glutamic acid.</text>
</comment>
<dbReference type="InterPro" id="IPR001789">
    <property type="entry name" value="Sig_transdc_resp-reg_receiver"/>
</dbReference>
<feature type="domain" description="Response regulatory" evidence="9">
    <location>
        <begin position="7"/>
        <end position="124"/>
    </location>
</feature>
<dbReference type="GO" id="GO:0050568">
    <property type="term" value="F:protein-glutamine glutaminase activity"/>
    <property type="evidence" value="ECO:0007669"/>
    <property type="project" value="UniProtKB-UniRule"/>
</dbReference>
<dbReference type="Proteomes" id="UP000078486">
    <property type="component" value="Unassembled WGS sequence"/>
</dbReference>
<comment type="subcellular location">
    <subcellularLocation>
        <location evidence="5">Cytoplasm</location>
    </subcellularLocation>
</comment>
<dbReference type="GO" id="GO:0005737">
    <property type="term" value="C:cytoplasm"/>
    <property type="evidence" value="ECO:0007669"/>
    <property type="project" value="UniProtKB-SubCell"/>
</dbReference>
<dbReference type="NCBIfam" id="NF001965">
    <property type="entry name" value="PRK00742.1"/>
    <property type="match status" value="1"/>
</dbReference>
<keyword evidence="5 7" id="KW-0597">Phosphoprotein</keyword>
<comment type="domain">
    <text evidence="5">Contains a C-terminal catalytic domain, and an N-terminal region which modulates catalytic activity.</text>
</comment>
<evidence type="ECO:0000313" key="12">
    <source>
        <dbReference type="Proteomes" id="UP000078486"/>
    </source>
</evidence>
<evidence type="ECO:0000256" key="8">
    <source>
        <dbReference type="SAM" id="MobiDB-lite"/>
    </source>
</evidence>
<dbReference type="EC" id="3.1.1.61" evidence="5"/>
<dbReference type="OrthoDB" id="9793421at2"/>
<dbReference type="RefSeq" id="WP_068771347.1">
    <property type="nucleotide sequence ID" value="NZ_CP109796.1"/>
</dbReference>
<protein>
    <recommendedName>
        <fullName evidence="5">Protein-glutamate methylesterase/protein-glutamine glutaminase</fullName>
        <ecNumber evidence="5">3.1.1.61</ecNumber>
        <ecNumber evidence="5">3.5.1.44</ecNumber>
    </recommendedName>
</protein>
<dbReference type="PROSITE" id="PS50122">
    <property type="entry name" value="CHEB"/>
    <property type="match status" value="1"/>
</dbReference>
<feature type="modified residue" description="4-aspartylphosphate" evidence="5 7">
    <location>
        <position position="58"/>
    </location>
</feature>
<name>A0A178IF18_9BACT</name>
<dbReference type="CDD" id="cd17541">
    <property type="entry name" value="REC_CheB-like"/>
    <property type="match status" value="1"/>
</dbReference>
<dbReference type="GO" id="GO:0008984">
    <property type="term" value="F:protein-glutamate methylesterase activity"/>
    <property type="evidence" value="ECO:0007669"/>
    <property type="project" value="UniProtKB-UniRule"/>
</dbReference>
<feature type="active site" evidence="5 6">
    <location>
        <position position="186"/>
    </location>
</feature>
<dbReference type="HAMAP" id="MF_00099">
    <property type="entry name" value="CheB_chemtxs"/>
    <property type="match status" value="1"/>
</dbReference>
<sequence length="367" mass="39039">MTSRQIRVLVVDDSAVVRRLVSETLSQDPEIVVVGTAIDPYAAREKIVSLKPDVLTLDLEMPRMDGLTFLRILMTERPMPVVIMSSLTQSGSHQAIEALRLGAVDVLAKPGGPYSFGDIGPQLLAKVKAAAQARLKALLPPGSTPETPRAAPPVQNPIPPPAPVRKPVPLAPASVSDRRLIVLGASTGGTEALRHVLTRLPAELPPVAIVQHIPATFSRAFADRLNTLCRLTVREATDGEPLVPGLALVAPGNYHMLVHWSGGCYRVKVTDGPRIWHQRPAVDLLFKSAAEAAGSRVVAGVLTGMGKDGAEGLLRLRQAGAVTFAQDEASCVVYGMPRAAWELGAAQRQASLDEMPELILRSLAAIA</sequence>
<dbReference type="Pfam" id="PF01339">
    <property type="entry name" value="CheB_methylest"/>
    <property type="match status" value="1"/>
</dbReference>
<dbReference type="SUPFAM" id="SSF52172">
    <property type="entry name" value="CheY-like"/>
    <property type="match status" value="1"/>
</dbReference>
<dbReference type="SUPFAM" id="SSF52738">
    <property type="entry name" value="Methylesterase CheB, C-terminal domain"/>
    <property type="match status" value="1"/>
</dbReference>
<organism evidence="11 12">
    <name type="scientific">Termitidicoccus mucosus</name>
    <dbReference type="NCBI Taxonomy" id="1184151"/>
    <lineage>
        <taxon>Bacteria</taxon>
        <taxon>Pseudomonadati</taxon>
        <taxon>Verrucomicrobiota</taxon>
        <taxon>Opitutia</taxon>
        <taxon>Opitutales</taxon>
        <taxon>Opitutaceae</taxon>
        <taxon>Termitidicoccus</taxon>
    </lineage>
</organism>
<dbReference type="InterPro" id="IPR008248">
    <property type="entry name" value="CheB-like"/>
</dbReference>
<dbReference type="SMART" id="SM00448">
    <property type="entry name" value="REC"/>
    <property type="match status" value="1"/>
</dbReference>
<evidence type="ECO:0000256" key="2">
    <source>
        <dbReference type="ARBA" id="ARBA00022500"/>
    </source>
</evidence>
<dbReference type="InterPro" id="IPR035909">
    <property type="entry name" value="CheB_C"/>
</dbReference>
<dbReference type="GO" id="GO:0006935">
    <property type="term" value="P:chemotaxis"/>
    <property type="evidence" value="ECO:0007669"/>
    <property type="project" value="UniProtKB-UniRule"/>
</dbReference>
<comment type="PTM">
    <text evidence="5">Phosphorylated by CheA. Phosphorylation of the N-terminal regulatory domain activates the methylesterase activity.</text>
</comment>
<evidence type="ECO:0000259" key="9">
    <source>
        <dbReference type="PROSITE" id="PS50110"/>
    </source>
</evidence>
<keyword evidence="1 5" id="KW-0963">Cytoplasm</keyword>
<dbReference type="Gene3D" id="3.40.50.2300">
    <property type="match status" value="1"/>
</dbReference>
<dbReference type="PANTHER" id="PTHR42872:SF6">
    <property type="entry name" value="PROTEIN-GLUTAMATE METHYLESTERASE_PROTEIN-GLUTAMINE GLUTAMINASE"/>
    <property type="match status" value="1"/>
</dbReference>
<gene>
    <name evidence="5" type="primary">cheB</name>
    <name evidence="11" type="ORF">AW736_16240</name>
</gene>
<feature type="active site" evidence="5 6">
    <location>
        <position position="308"/>
    </location>
</feature>
<keyword evidence="12" id="KW-1185">Reference proteome</keyword>
<feature type="compositionally biased region" description="Pro residues" evidence="8">
    <location>
        <begin position="150"/>
        <end position="164"/>
    </location>
</feature>
<comment type="caution">
    <text evidence="11">The sequence shown here is derived from an EMBL/GenBank/DDBJ whole genome shotgun (WGS) entry which is preliminary data.</text>
</comment>
<comment type="catalytic activity">
    <reaction evidence="5">
        <text>L-glutaminyl-[protein] + H2O = L-glutamyl-[protein] + NH4(+)</text>
        <dbReference type="Rhea" id="RHEA:16441"/>
        <dbReference type="Rhea" id="RHEA-COMP:10207"/>
        <dbReference type="Rhea" id="RHEA-COMP:10208"/>
        <dbReference type="ChEBI" id="CHEBI:15377"/>
        <dbReference type="ChEBI" id="CHEBI:28938"/>
        <dbReference type="ChEBI" id="CHEBI:29973"/>
        <dbReference type="ChEBI" id="CHEBI:30011"/>
        <dbReference type="EC" id="3.5.1.44"/>
    </reaction>
</comment>
<accession>A0A178IF18</accession>
<feature type="region of interest" description="Disordered" evidence="8">
    <location>
        <begin position="140"/>
        <end position="164"/>
    </location>
</feature>
<dbReference type="InterPro" id="IPR000673">
    <property type="entry name" value="Sig_transdc_resp-reg_Me-estase"/>
</dbReference>